<dbReference type="PROSITE" id="PS00552">
    <property type="entry name" value="HTH_MERR_1"/>
    <property type="match status" value="1"/>
</dbReference>
<evidence type="ECO:0000256" key="3">
    <source>
        <dbReference type="ARBA" id="ARBA00023125"/>
    </source>
</evidence>
<evidence type="ECO:0000313" key="7">
    <source>
        <dbReference type="Proteomes" id="UP000054874"/>
    </source>
</evidence>
<evidence type="ECO:0000313" key="6">
    <source>
        <dbReference type="EMBL" id="KSV59801.1"/>
    </source>
</evidence>
<gene>
    <name evidence="6" type="ORF">ASU35_07965</name>
</gene>
<dbReference type="SUPFAM" id="SSF46955">
    <property type="entry name" value="Putative DNA-binding domain"/>
    <property type="match status" value="1"/>
</dbReference>
<reference evidence="6 7" key="1">
    <citation type="submission" date="2015-11" db="EMBL/GenBank/DDBJ databases">
        <title>Butyribacter intestini gen. nov., sp. nov., a butyric acid-producing bacterium of the family Lachnospiraceae isolated from the human faeces.</title>
        <authorList>
            <person name="Zou Y."/>
            <person name="Xue W."/>
            <person name="Luo G."/>
            <person name="Lv M."/>
        </authorList>
    </citation>
    <scope>NUCLEOTIDE SEQUENCE [LARGE SCALE GENOMIC DNA]</scope>
    <source>
        <strain evidence="6 7">ACET-33324</strain>
    </source>
</reference>
<dbReference type="InterPro" id="IPR009061">
    <property type="entry name" value="DNA-bd_dom_put_sf"/>
</dbReference>
<proteinExistence type="predicted"/>
<dbReference type="EMBL" id="LNAM01000090">
    <property type="protein sequence ID" value="KSV59801.1"/>
    <property type="molecule type" value="Genomic_DNA"/>
</dbReference>
<dbReference type="GO" id="GO:0003700">
    <property type="term" value="F:DNA-binding transcription factor activity"/>
    <property type="evidence" value="ECO:0007669"/>
    <property type="project" value="InterPro"/>
</dbReference>
<sequence>MGESSRKEKNLKNAELLSIGTVSRLSGVHIKSLRYYDRLGILRPAYTDPDTGYRYYTFPQLSVIDAIKMCVELDIPLKNFTNFIDEDGRRIRYAELFNYGRQIAEEKQRRIEEGLAFIDEAQKEISRTAAYLGKSETMECVLPEREWFIDGCKEPKGREDYARQLTKLMLEAEKQGFSIGYELGIFHLYRGGEKKAYLFVDVQGGCPTECENFFRVPESTYLCRQTSRGSIEQSKEAFLEIGWENYTGIVVETELFTGEFDFEQPVYELQCLKNRMDYPFCRR</sequence>
<evidence type="ECO:0000256" key="2">
    <source>
        <dbReference type="ARBA" id="ARBA00023015"/>
    </source>
</evidence>
<keyword evidence="7" id="KW-1185">Reference proteome</keyword>
<dbReference type="Proteomes" id="UP000054874">
    <property type="component" value="Unassembled WGS sequence"/>
</dbReference>
<dbReference type="STRING" id="290052.ASU35_07965"/>
<evidence type="ECO:0000259" key="5">
    <source>
        <dbReference type="PROSITE" id="PS50937"/>
    </source>
</evidence>
<accession>A0A0V8QI89</accession>
<dbReference type="PANTHER" id="PTHR30204">
    <property type="entry name" value="REDOX-CYCLING DRUG-SENSING TRANSCRIPTIONAL ACTIVATOR SOXR"/>
    <property type="match status" value="1"/>
</dbReference>
<feature type="domain" description="HTH merR-type" evidence="5">
    <location>
        <begin position="16"/>
        <end position="86"/>
    </location>
</feature>
<keyword evidence="1" id="KW-0678">Repressor</keyword>
<protein>
    <recommendedName>
        <fullName evidence="5">HTH merR-type domain-containing protein</fullName>
    </recommendedName>
</protein>
<dbReference type="Gene3D" id="1.10.1660.10">
    <property type="match status" value="1"/>
</dbReference>
<evidence type="ECO:0000256" key="4">
    <source>
        <dbReference type="ARBA" id="ARBA00023163"/>
    </source>
</evidence>
<dbReference type="SMART" id="SM00422">
    <property type="entry name" value="HTH_MERR"/>
    <property type="match status" value="1"/>
</dbReference>
<keyword evidence="4" id="KW-0804">Transcription</keyword>
<organism evidence="6 7">
    <name type="scientific">Acetivibrio ethanolgignens</name>
    <dbReference type="NCBI Taxonomy" id="290052"/>
    <lineage>
        <taxon>Bacteria</taxon>
        <taxon>Bacillati</taxon>
        <taxon>Bacillota</taxon>
        <taxon>Clostridia</taxon>
        <taxon>Eubacteriales</taxon>
        <taxon>Oscillospiraceae</taxon>
        <taxon>Acetivibrio</taxon>
    </lineage>
</organism>
<keyword evidence="3" id="KW-0238">DNA-binding</keyword>
<dbReference type="PROSITE" id="PS50937">
    <property type="entry name" value="HTH_MERR_2"/>
    <property type="match status" value="1"/>
</dbReference>
<comment type="caution">
    <text evidence="6">The sequence shown here is derived from an EMBL/GenBank/DDBJ whole genome shotgun (WGS) entry which is preliminary data.</text>
</comment>
<name>A0A0V8QI89_9FIRM</name>
<dbReference type="PANTHER" id="PTHR30204:SF69">
    <property type="entry name" value="MERR-FAMILY TRANSCRIPTIONAL REGULATOR"/>
    <property type="match status" value="1"/>
</dbReference>
<dbReference type="InterPro" id="IPR000551">
    <property type="entry name" value="MerR-type_HTH_dom"/>
</dbReference>
<evidence type="ECO:0000256" key="1">
    <source>
        <dbReference type="ARBA" id="ARBA00022491"/>
    </source>
</evidence>
<dbReference type="Pfam" id="PF13411">
    <property type="entry name" value="MerR_1"/>
    <property type="match status" value="1"/>
</dbReference>
<keyword evidence="2" id="KW-0805">Transcription regulation</keyword>
<dbReference type="InterPro" id="IPR047057">
    <property type="entry name" value="MerR_fam"/>
</dbReference>
<dbReference type="GO" id="GO:0003677">
    <property type="term" value="F:DNA binding"/>
    <property type="evidence" value="ECO:0007669"/>
    <property type="project" value="UniProtKB-KW"/>
</dbReference>
<dbReference type="AlphaFoldDB" id="A0A0V8QI89"/>